<gene>
    <name evidence="1" type="ORF">MPL3365_130516</name>
</gene>
<dbReference type="EMBL" id="CCNE01000005">
    <property type="protein sequence ID" value="CDX51542.1"/>
    <property type="molecule type" value="Genomic_DNA"/>
</dbReference>
<reference evidence="1 2" key="1">
    <citation type="submission" date="2014-08" db="EMBL/GenBank/DDBJ databases">
        <authorList>
            <person name="Moulin Lionel"/>
        </authorList>
    </citation>
    <scope>NUCLEOTIDE SEQUENCE [LARGE SCALE GENOMIC DNA]</scope>
</reference>
<evidence type="ECO:0000313" key="2">
    <source>
        <dbReference type="Proteomes" id="UP000046122"/>
    </source>
</evidence>
<dbReference type="AlphaFoldDB" id="A0A090G3P8"/>
<dbReference type="Pfam" id="PF08843">
    <property type="entry name" value="AbiEii"/>
    <property type="match status" value="1"/>
</dbReference>
<protein>
    <submittedName>
        <fullName evidence="1">Ync</fullName>
    </submittedName>
</protein>
<organism evidence="1 2">
    <name type="scientific">Mesorhizobium plurifarium</name>
    <dbReference type="NCBI Taxonomy" id="69974"/>
    <lineage>
        <taxon>Bacteria</taxon>
        <taxon>Pseudomonadati</taxon>
        <taxon>Pseudomonadota</taxon>
        <taxon>Alphaproteobacteria</taxon>
        <taxon>Hyphomicrobiales</taxon>
        <taxon>Phyllobacteriaceae</taxon>
        <taxon>Mesorhizobium</taxon>
    </lineage>
</organism>
<proteinExistence type="predicted"/>
<evidence type="ECO:0000313" key="1">
    <source>
        <dbReference type="EMBL" id="CDX51542.1"/>
    </source>
</evidence>
<dbReference type="InterPro" id="IPR014942">
    <property type="entry name" value="AbiEii"/>
</dbReference>
<dbReference type="Gene3D" id="3.10.450.620">
    <property type="entry name" value="JHP933, nucleotidyltransferase-like core domain"/>
    <property type="match status" value="1"/>
</dbReference>
<dbReference type="Proteomes" id="UP000046122">
    <property type="component" value="Unassembled WGS sequence"/>
</dbReference>
<name>A0A090G3P8_MESPL</name>
<sequence length="306" mass="33881">MAREPYAAQVALLVRLLPFIEQEPAFALKGGTAINLFYRDMPRLSVDIDLTYLPVRDRADSLTDIDETMNRIMAAATGGIKGLEAQRIAGGGGGATRIRARLAGAEVKIETSPVTRGVVLDPEKRSVSAAVEDEFGFATIQVVSFEDLFGGKLHAALDRQHPRDLFDIKLLYENEGLTDALFRTFLVYVASSPRPPHELLAPTLSNLDEPFVREFVGMTTISITVEELAETRERLLADIRARMDEKTQKFLVGLHDGEPDFEAIGLPQAVDLPAVRWKLLNLKKLSAENPEKHSAQKSELIEKLFT</sequence>
<accession>A0A090G3P8</accession>